<keyword evidence="1" id="KW-0233">DNA recombination</keyword>
<accession>A0A523V1T7</accession>
<comment type="caution">
    <text evidence="4">The sequence shown here is derived from an EMBL/GenBank/DDBJ whole genome shotgun (WGS) entry which is preliminary data.</text>
</comment>
<evidence type="ECO:0000313" key="4">
    <source>
        <dbReference type="EMBL" id="TET48737.1"/>
    </source>
</evidence>
<dbReference type="SUPFAM" id="SSF56349">
    <property type="entry name" value="DNA breaking-rejoining enzymes"/>
    <property type="match status" value="1"/>
</dbReference>
<dbReference type="PROSITE" id="PS51898">
    <property type="entry name" value="TYR_RECOMBINASE"/>
    <property type="match status" value="1"/>
</dbReference>
<feature type="region of interest" description="Disordered" evidence="2">
    <location>
        <begin position="63"/>
        <end position="82"/>
    </location>
</feature>
<dbReference type="InterPro" id="IPR013762">
    <property type="entry name" value="Integrase-like_cat_sf"/>
</dbReference>
<dbReference type="GO" id="GO:0003677">
    <property type="term" value="F:DNA binding"/>
    <property type="evidence" value="ECO:0007669"/>
    <property type="project" value="InterPro"/>
</dbReference>
<name>A0A523V1T7_UNCAE</name>
<evidence type="ECO:0000256" key="1">
    <source>
        <dbReference type="ARBA" id="ARBA00023172"/>
    </source>
</evidence>
<reference evidence="4 5" key="1">
    <citation type="submission" date="2019-03" db="EMBL/GenBank/DDBJ databases">
        <title>Metabolic potential of uncultured bacteria and archaea associated with petroleum seepage in deep-sea sediments.</title>
        <authorList>
            <person name="Dong X."/>
            <person name="Hubert C."/>
        </authorList>
    </citation>
    <scope>NUCLEOTIDE SEQUENCE [LARGE SCALE GENOMIC DNA]</scope>
    <source>
        <strain evidence="4">E29_bin78</strain>
    </source>
</reference>
<dbReference type="InterPro" id="IPR002104">
    <property type="entry name" value="Integrase_catalytic"/>
</dbReference>
<organism evidence="4 5">
    <name type="scientific">Aerophobetes bacterium</name>
    <dbReference type="NCBI Taxonomy" id="2030807"/>
    <lineage>
        <taxon>Bacteria</taxon>
        <taxon>Candidatus Aerophobota</taxon>
    </lineage>
</organism>
<gene>
    <name evidence="4" type="ORF">E3J59_00205</name>
</gene>
<dbReference type="GO" id="GO:0006310">
    <property type="term" value="P:DNA recombination"/>
    <property type="evidence" value="ECO:0007669"/>
    <property type="project" value="UniProtKB-KW"/>
</dbReference>
<sequence>MEDPGASRFRKGEILGLKWPDFDFRRKIITILKTKGQKKREIPIGLGISRLLLRQRKHPDSLYRERTSTSRAVSSVGRASAF</sequence>
<evidence type="ECO:0000313" key="5">
    <source>
        <dbReference type="Proteomes" id="UP000320679"/>
    </source>
</evidence>
<dbReference type="Gene3D" id="1.10.443.10">
    <property type="entry name" value="Intergrase catalytic core"/>
    <property type="match status" value="1"/>
</dbReference>
<feature type="compositionally biased region" description="Low complexity" evidence="2">
    <location>
        <begin position="69"/>
        <end position="82"/>
    </location>
</feature>
<dbReference type="EMBL" id="SOJK01000004">
    <property type="protein sequence ID" value="TET48737.1"/>
    <property type="molecule type" value="Genomic_DNA"/>
</dbReference>
<dbReference type="GO" id="GO:0015074">
    <property type="term" value="P:DNA integration"/>
    <property type="evidence" value="ECO:0007669"/>
    <property type="project" value="InterPro"/>
</dbReference>
<protein>
    <recommendedName>
        <fullName evidence="3">Tyr recombinase domain-containing protein</fullName>
    </recommendedName>
</protein>
<evidence type="ECO:0000256" key="2">
    <source>
        <dbReference type="SAM" id="MobiDB-lite"/>
    </source>
</evidence>
<evidence type="ECO:0000259" key="3">
    <source>
        <dbReference type="PROSITE" id="PS51898"/>
    </source>
</evidence>
<dbReference type="AlphaFoldDB" id="A0A523V1T7"/>
<dbReference type="InterPro" id="IPR011010">
    <property type="entry name" value="DNA_brk_join_enz"/>
</dbReference>
<feature type="domain" description="Tyr recombinase" evidence="3">
    <location>
        <begin position="1"/>
        <end position="82"/>
    </location>
</feature>
<dbReference type="Proteomes" id="UP000320679">
    <property type="component" value="Unassembled WGS sequence"/>
</dbReference>
<proteinExistence type="predicted"/>
<dbReference type="Pfam" id="PF00589">
    <property type="entry name" value="Phage_integrase"/>
    <property type="match status" value="1"/>
</dbReference>